<reference evidence="2 3" key="1">
    <citation type="submission" date="2018-10" db="EMBL/GenBank/DDBJ databases">
        <title>Marmoricola sp. 4Q3S-7 whole genome shotgun sequence.</title>
        <authorList>
            <person name="Li F."/>
        </authorList>
    </citation>
    <scope>NUCLEOTIDE SEQUENCE [LARGE SCALE GENOMIC DNA]</scope>
    <source>
        <strain evidence="2 3">4Q3S-7</strain>
    </source>
</reference>
<evidence type="ECO:0000256" key="1">
    <source>
        <dbReference type="SAM" id="Phobius"/>
    </source>
</evidence>
<keyword evidence="3" id="KW-1185">Reference proteome</keyword>
<evidence type="ECO:0000313" key="3">
    <source>
        <dbReference type="Proteomes" id="UP000281708"/>
    </source>
</evidence>
<feature type="transmembrane region" description="Helical" evidence="1">
    <location>
        <begin position="41"/>
        <end position="59"/>
    </location>
</feature>
<sequence length="64" mass="6919">MARNAYVAPASKRAGFVAVLLWVLAVGWVQLVGAAMGTDEIVIELALIVGAIWATLRAWRLRRG</sequence>
<evidence type="ECO:0000313" key="2">
    <source>
        <dbReference type="EMBL" id="RLV49002.1"/>
    </source>
</evidence>
<keyword evidence="1" id="KW-0472">Membrane</keyword>
<dbReference type="Proteomes" id="UP000281708">
    <property type="component" value="Unassembled WGS sequence"/>
</dbReference>
<accession>A0A3L8P235</accession>
<protein>
    <recommendedName>
        <fullName evidence="4">DUF2530 domain-containing protein</fullName>
    </recommendedName>
</protein>
<dbReference type="AlphaFoldDB" id="A0A3L8P235"/>
<evidence type="ECO:0008006" key="4">
    <source>
        <dbReference type="Google" id="ProtNLM"/>
    </source>
</evidence>
<name>A0A3L8P235_9ACTN</name>
<organism evidence="2 3">
    <name type="scientific">Nocardioides mangrovicus</name>
    <dbReference type="NCBI Taxonomy" id="2478913"/>
    <lineage>
        <taxon>Bacteria</taxon>
        <taxon>Bacillati</taxon>
        <taxon>Actinomycetota</taxon>
        <taxon>Actinomycetes</taxon>
        <taxon>Propionibacteriales</taxon>
        <taxon>Nocardioidaceae</taxon>
        <taxon>Nocardioides</taxon>
    </lineage>
</organism>
<proteinExistence type="predicted"/>
<comment type="caution">
    <text evidence="2">The sequence shown here is derived from an EMBL/GenBank/DDBJ whole genome shotgun (WGS) entry which is preliminary data.</text>
</comment>
<keyword evidence="1" id="KW-0812">Transmembrane</keyword>
<gene>
    <name evidence="2" type="ORF">D9V37_10485</name>
</gene>
<dbReference type="EMBL" id="RDBE01000007">
    <property type="protein sequence ID" value="RLV49002.1"/>
    <property type="molecule type" value="Genomic_DNA"/>
</dbReference>
<keyword evidence="1" id="KW-1133">Transmembrane helix</keyword>